<reference evidence="7 8" key="1">
    <citation type="submission" date="2019-09" db="EMBL/GenBank/DDBJ databases">
        <title>Bird 10,000 Genomes (B10K) Project - Family phase.</title>
        <authorList>
            <person name="Zhang G."/>
        </authorList>
    </citation>
    <scope>NUCLEOTIDE SEQUENCE [LARGE SCALE GENOMIC DNA]</scope>
    <source>
        <strain evidence="7">B10K-DU-002-59</strain>
        <tissue evidence="7">Muscle</tissue>
    </source>
</reference>
<gene>
    <name evidence="7" type="primary">Cactin</name>
    <name evidence="7" type="ORF">JACJAC_R12745</name>
</gene>
<feature type="compositionally biased region" description="Basic and acidic residues" evidence="4">
    <location>
        <begin position="7"/>
        <end position="17"/>
    </location>
</feature>
<dbReference type="PANTHER" id="PTHR21737:SF6">
    <property type="entry name" value="SPLICING FACTOR CACTIN"/>
    <property type="match status" value="1"/>
</dbReference>
<name>A0A7L2YV54_JACJC</name>
<evidence type="ECO:0000256" key="3">
    <source>
        <dbReference type="SAM" id="Coils"/>
    </source>
</evidence>
<dbReference type="AlphaFoldDB" id="A0A7L2YV54"/>
<dbReference type="Pfam" id="PF10312">
    <property type="entry name" value="Cactin_mid"/>
    <property type="match status" value="1"/>
</dbReference>
<accession>A0A7L2YV54</accession>
<keyword evidence="8" id="KW-1185">Reference proteome</keyword>
<dbReference type="GO" id="GO:0045824">
    <property type="term" value="P:negative regulation of innate immune response"/>
    <property type="evidence" value="ECO:0007669"/>
    <property type="project" value="TreeGrafter"/>
</dbReference>
<evidence type="ECO:0000256" key="4">
    <source>
        <dbReference type="SAM" id="MobiDB-lite"/>
    </source>
</evidence>
<evidence type="ECO:0000259" key="5">
    <source>
        <dbReference type="Pfam" id="PF09732"/>
    </source>
</evidence>
<dbReference type="Proteomes" id="UP000550086">
    <property type="component" value="Unassembled WGS sequence"/>
</dbReference>
<comment type="similarity">
    <text evidence="1">Belongs to the CACTIN family.</text>
</comment>
<feature type="non-terminal residue" evidence="7">
    <location>
        <position position="1"/>
    </location>
</feature>
<feature type="domain" description="Splicing factor Cactin C-terminal" evidence="5">
    <location>
        <begin position="498"/>
        <end position="622"/>
    </location>
</feature>
<feature type="region of interest" description="Disordered" evidence="4">
    <location>
        <begin position="1"/>
        <end position="47"/>
    </location>
</feature>
<feature type="compositionally biased region" description="Basic and acidic residues" evidence="4">
    <location>
        <begin position="26"/>
        <end position="43"/>
    </location>
</feature>
<dbReference type="GO" id="GO:0045292">
    <property type="term" value="P:mRNA cis splicing, via spliceosome"/>
    <property type="evidence" value="ECO:0007669"/>
    <property type="project" value="TreeGrafter"/>
</dbReference>
<evidence type="ECO:0000256" key="2">
    <source>
        <dbReference type="ARBA" id="ARBA00034534"/>
    </source>
</evidence>
<dbReference type="GO" id="GO:0005681">
    <property type="term" value="C:spliceosomal complex"/>
    <property type="evidence" value="ECO:0007669"/>
    <property type="project" value="TreeGrafter"/>
</dbReference>
<feature type="coiled-coil region" evidence="3">
    <location>
        <begin position="98"/>
        <end position="136"/>
    </location>
</feature>
<keyword evidence="3" id="KW-0175">Coiled coil</keyword>
<feature type="domain" description="Splicing factor cactin central" evidence="6">
    <location>
        <begin position="135"/>
        <end position="318"/>
    </location>
</feature>
<comment type="caution">
    <text evidence="7">The sequence shown here is derived from an EMBL/GenBank/DDBJ whole genome shotgun (WGS) entry which is preliminary data.</text>
</comment>
<dbReference type="OrthoDB" id="265955at2759"/>
<dbReference type="Pfam" id="PF09732">
    <property type="entry name" value="CactinC_cactus"/>
    <property type="match status" value="1"/>
</dbReference>
<dbReference type="InterPro" id="IPR019134">
    <property type="entry name" value="Cactin_C"/>
</dbReference>
<dbReference type="InterPro" id="IPR018816">
    <property type="entry name" value="Cactin_central"/>
</dbReference>
<evidence type="ECO:0000259" key="6">
    <source>
        <dbReference type="Pfam" id="PF10312"/>
    </source>
</evidence>
<dbReference type="PANTHER" id="PTHR21737">
    <property type="entry name" value="POLYGLUTAMINE BINDING PROTEIN 1/MARVEL MEMBRANE-ASSOCIATING DOMAIN CONTAINING 3"/>
    <property type="match status" value="1"/>
</dbReference>
<organism evidence="7 8">
    <name type="scientific">Jacana jacana</name>
    <name type="common">Wattled jacana</name>
    <name type="synonym">Parra jacana</name>
    <dbReference type="NCBI Taxonomy" id="54508"/>
    <lineage>
        <taxon>Eukaryota</taxon>
        <taxon>Metazoa</taxon>
        <taxon>Chordata</taxon>
        <taxon>Craniata</taxon>
        <taxon>Vertebrata</taxon>
        <taxon>Euteleostomi</taxon>
        <taxon>Archelosauria</taxon>
        <taxon>Archosauria</taxon>
        <taxon>Dinosauria</taxon>
        <taxon>Saurischia</taxon>
        <taxon>Theropoda</taxon>
        <taxon>Coelurosauria</taxon>
        <taxon>Aves</taxon>
        <taxon>Neognathae</taxon>
        <taxon>Neoaves</taxon>
        <taxon>Charadriiformes</taxon>
        <taxon>Jacanidae</taxon>
        <taxon>Jacana</taxon>
    </lineage>
</organism>
<dbReference type="GO" id="GO:0005737">
    <property type="term" value="C:cytoplasm"/>
    <property type="evidence" value="ECO:0007669"/>
    <property type="project" value="TreeGrafter"/>
</dbReference>
<feature type="non-terminal residue" evidence="7">
    <location>
        <position position="622"/>
    </location>
</feature>
<protein>
    <recommendedName>
        <fullName evidence="2">Splicing factor Cactin</fullName>
    </recommendedName>
</protein>
<proteinExistence type="inferred from homology"/>
<evidence type="ECO:0000313" key="8">
    <source>
        <dbReference type="Proteomes" id="UP000550086"/>
    </source>
</evidence>
<evidence type="ECO:0000313" key="7">
    <source>
        <dbReference type="EMBL" id="NXS99420.1"/>
    </source>
</evidence>
<dbReference type="EMBL" id="VZTM01028760">
    <property type="protein sequence ID" value="NXS99420.1"/>
    <property type="molecule type" value="Genomic_DNA"/>
</dbReference>
<dbReference type="SMART" id="SM01050">
    <property type="entry name" value="CactinC_cactus"/>
    <property type="match status" value="1"/>
</dbReference>
<sequence length="622" mass="72497">QQLSLQERLRLKEEKKKQAALMKALETPEEKRARRLAKKEAKERKKREKMGWGEEYMGYTNTDNPFGDNNLLGTFIWGKALEKKGISHLDEKDLKERNKRIQEDNRLELQKVKQLRLEREREKAMREQELEMLQREKEAEHFKTWEEQEDNFHLQQAKLRSKIRIRDGRAKPIDLLAKYISAEDDDLAVEMHEPYTFLNGLTVSDMEDLVEDIQVYMELEQGKNVDFWRDMTIITEDEIAKLRKLEASGKGGPGERRDGVNASVSSDVQSVFKGKTYNQLQVLYQGIESKIRAGGPNLDIGYWESLLQQLKAYMARARPKVTAGGVSYHFQGGWLSQEWRNAGHSVPSPVGVFTVRSLRRRIHPQTKPSRFLPDVMGVTAPGSVEAKGEAEGEAVLMEEDLIQQSLDDYDAGKYSPRLLGANELPFDAHVLEAEEDAHRLLLLRQQLQVTGSSHLLLPTGDATESTDDIFFRKAKEGMGADEAQFSVEMPLTGKAYLWADKYRPRKPRFFNRVHTGFEWNKYNQTHYDFDNPPPKIVQGYKFNIFYPDLIDKRSTPEYFLEACQDNKDFAILRFHAGPPYEDIAFKIVNREWEYSHRHGFRCQFANGIFQLWFHFKRYRYRR</sequence>
<evidence type="ECO:0000256" key="1">
    <source>
        <dbReference type="ARBA" id="ARBA00006895"/>
    </source>
</evidence>